<dbReference type="RefSeq" id="WP_128441748.1">
    <property type="nucleotide sequence ID" value="NZ_SBIP01000001.1"/>
</dbReference>
<keyword evidence="2" id="KW-0031">Aminopeptidase</keyword>
<comment type="caution">
    <text evidence="2">The sequence shown here is derived from an EMBL/GenBank/DDBJ whole genome shotgun (WGS) entry which is preliminary data.</text>
</comment>
<dbReference type="GO" id="GO:0004177">
    <property type="term" value="F:aminopeptidase activity"/>
    <property type="evidence" value="ECO:0007669"/>
    <property type="project" value="UniProtKB-KW"/>
</dbReference>
<proteinExistence type="predicted"/>
<dbReference type="SUPFAM" id="SSF144052">
    <property type="entry name" value="Thermophilic metalloprotease-like"/>
    <property type="match status" value="1"/>
</dbReference>
<dbReference type="OrthoDB" id="6918951at2"/>
<organism evidence="2 3">
    <name type="scientific">Neorhizobium lilium</name>
    <dbReference type="NCBI Taxonomy" id="2503024"/>
    <lineage>
        <taxon>Bacteria</taxon>
        <taxon>Pseudomonadati</taxon>
        <taxon>Pseudomonadota</taxon>
        <taxon>Alphaproteobacteria</taxon>
        <taxon>Hyphomicrobiales</taxon>
        <taxon>Rhizobiaceae</taxon>
        <taxon>Rhizobium/Agrobacterium group</taxon>
        <taxon>Neorhizobium</taxon>
    </lineage>
</organism>
<dbReference type="InterPro" id="IPR052170">
    <property type="entry name" value="M29_Exopeptidase"/>
</dbReference>
<keyword evidence="1" id="KW-0479">Metal-binding</keyword>
<name>A0A444LMZ0_9HYPH</name>
<keyword evidence="2" id="KW-0645">Protease</keyword>
<keyword evidence="3" id="KW-1185">Reference proteome</keyword>
<dbReference type="GO" id="GO:0046872">
    <property type="term" value="F:metal ion binding"/>
    <property type="evidence" value="ECO:0007669"/>
    <property type="project" value="UniProtKB-KW"/>
</dbReference>
<dbReference type="EMBL" id="SBIP01000001">
    <property type="protein sequence ID" value="RWX81673.1"/>
    <property type="molecule type" value="Genomic_DNA"/>
</dbReference>
<gene>
    <name evidence="2" type="ORF">EPK99_05285</name>
</gene>
<protein>
    <submittedName>
        <fullName evidence="2">Leucyl aminopeptidase</fullName>
    </submittedName>
</protein>
<sequence>MPTQHEMVKLFTEQLRLCAMKPEETVIILCEDDIRADYAQAFMLAARDLGATPFQITVPLREKRSARQTTGKTAIAGNRPVIEALKKADLIVDVMGTLFSPEQDEICEAGARMLFVREPYDVLAQNFPNTDLRRRIEHGEKLLEKAKTLRIWSDVGTDVTYEMGGYRVMTQYGYTDTPGRWDHMGTGQVLSQATDGKVNGTVMIMPGDTVTAFQRMIESPVKLTIKDGFVTDIEGDGMDAPLLRDYMESFRDPRAYAISHIGWGLLNTATWFHRAITRTRTQEISVNSLSYYGNVLFSTGPNTELGGKNDTMCHMDIPLRKTSLSLDNVTIVDKGRIAIPEMAV</sequence>
<dbReference type="Pfam" id="PF26233">
    <property type="entry name" value="NicX"/>
    <property type="match status" value="1"/>
</dbReference>
<evidence type="ECO:0000256" key="1">
    <source>
        <dbReference type="ARBA" id="ARBA00022723"/>
    </source>
</evidence>
<dbReference type="PANTHER" id="PTHR34448:SF1">
    <property type="entry name" value="BLL6088 PROTEIN"/>
    <property type="match status" value="1"/>
</dbReference>
<evidence type="ECO:0000313" key="2">
    <source>
        <dbReference type="EMBL" id="RWX81673.1"/>
    </source>
</evidence>
<dbReference type="Proteomes" id="UP000287687">
    <property type="component" value="Unassembled WGS sequence"/>
</dbReference>
<dbReference type="PANTHER" id="PTHR34448">
    <property type="entry name" value="AMINOPEPTIDASE"/>
    <property type="match status" value="1"/>
</dbReference>
<dbReference type="InterPro" id="IPR058739">
    <property type="entry name" value="NicX"/>
</dbReference>
<dbReference type="AlphaFoldDB" id="A0A444LMZ0"/>
<reference evidence="2 3" key="1">
    <citation type="submission" date="2019-01" db="EMBL/GenBank/DDBJ databases">
        <title>The draft genome of Rhizobium sp. 24NR.</title>
        <authorList>
            <person name="Liu L."/>
            <person name="Liang L."/>
            <person name="Shi S."/>
            <person name="Xu L."/>
            <person name="Wang X."/>
            <person name="Li L."/>
            <person name="Zhang X."/>
        </authorList>
    </citation>
    <scope>NUCLEOTIDE SEQUENCE [LARGE SCALE GENOMIC DNA]</scope>
    <source>
        <strain evidence="2 3">24NR</strain>
    </source>
</reference>
<accession>A0A444LMZ0</accession>
<evidence type="ECO:0000313" key="3">
    <source>
        <dbReference type="Proteomes" id="UP000287687"/>
    </source>
</evidence>
<keyword evidence="2" id="KW-0378">Hydrolase</keyword>